<protein>
    <recommendedName>
        <fullName evidence="4">Toxin-antitoxin system, toxin component</fullName>
    </recommendedName>
</protein>
<reference evidence="2 3" key="1">
    <citation type="journal article" date="2010" name="Genome Biol. Evol.">
        <title>The sequence of a 1.8-mb bacterial linear plasmid reveals a rich evolutionary reservoir of secondary metabolic pathways.</title>
        <authorList>
            <person name="Medema M.H."/>
            <person name="Trefzer A."/>
            <person name="Kovalchuk A."/>
            <person name="van den Berg M."/>
            <person name="Mueller U."/>
            <person name="Heijne W."/>
            <person name="Wu L."/>
            <person name="Alam M.T."/>
            <person name="Ronning C.M."/>
            <person name="Nierman W.C."/>
            <person name="Bovenberg R.A.L."/>
            <person name="Breitling R."/>
            <person name="Takano E."/>
        </authorList>
    </citation>
    <scope>NUCLEOTIDE SEQUENCE [LARGE SCALE GENOMIC DNA]</scope>
    <source>
        <strain evidence="3">ATCC 27064 / DSM 738 / JCM 4710 / NBRC 13307 / NCIMB 12785 / NRRL 3585 / VKM Ac-602</strain>
    </source>
</reference>
<proteinExistence type="predicted"/>
<evidence type="ECO:0008006" key="4">
    <source>
        <dbReference type="Google" id="ProtNLM"/>
    </source>
</evidence>
<dbReference type="Proteomes" id="UP000002357">
    <property type="component" value="Chromosome"/>
</dbReference>
<evidence type="ECO:0000313" key="2">
    <source>
        <dbReference type="EMBL" id="EFG10172.1"/>
    </source>
</evidence>
<dbReference type="AlphaFoldDB" id="E2PX95"/>
<organism evidence="2 3">
    <name type="scientific">Streptomyces clavuligerus</name>
    <dbReference type="NCBI Taxonomy" id="1901"/>
    <lineage>
        <taxon>Bacteria</taxon>
        <taxon>Bacillati</taxon>
        <taxon>Actinomycetota</taxon>
        <taxon>Actinomycetes</taxon>
        <taxon>Kitasatosporales</taxon>
        <taxon>Streptomycetaceae</taxon>
        <taxon>Streptomyces</taxon>
    </lineage>
</organism>
<sequence length="251" mass="26946">MADTLWACPENSQRGQRPAKPCRSLCTVWCQAEAADRPGGECALGTRSAMRRLRDELARALEQARPTEPQEVFAALCTHLGERRGRPVVLRMVDFPPQTASGLYLNLADRDVICVQTGTPPLHQLIIFGHEVWHMVAGHAGPHDAGPAQAAGLVTGGAPGPGPAGDTDGTDGMSGTGGTAPERGPFPVPDTAVQHLAARTDFRQAQENEAEAFGLELGAHLRHWLEPPPRTAAPRSPEAQRIQRLLGHRRD</sequence>
<evidence type="ECO:0000313" key="3">
    <source>
        <dbReference type="Proteomes" id="UP000002357"/>
    </source>
</evidence>
<evidence type="ECO:0000256" key="1">
    <source>
        <dbReference type="SAM" id="MobiDB-lite"/>
    </source>
</evidence>
<gene>
    <name evidence="2" type="ORF">SCLAV_5099</name>
</gene>
<feature type="compositionally biased region" description="Low complexity" evidence="1">
    <location>
        <begin position="143"/>
        <end position="152"/>
    </location>
</feature>
<dbReference type="STRING" id="1901.BB341_03500"/>
<accession>E2PX95</accession>
<feature type="region of interest" description="Disordered" evidence="1">
    <location>
        <begin position="143"/>
        <end position="186"/>
    </location>
</feature>
<dbReference type="EMBL" id="CM000913">
    <property type="protein sequence ID" value="EFG10172.1"/>
    <property type="molecule type" value="Genomic_DNA"/>
</dbReference>
<name>E2PX95_STRCL</name>
<keyword evidence="3" id="KW-1185">Reference proteome</keyword>
<feature type="region of interest" description="Disordered" evidence="1">
    <location>
        <begin position="226"/>
        <end position="251"/>
    </location>
</feature>